<accession>A0ABN8E670</accession>
<feature type="transmembrane region" description="Helical" evidence="6">
    <location>
        <begin position="51"/>
        <end position="70"/>
    </location>
</feature>
<dbReference type="PANTHER" id="PTHR43483:SF3">
    <property type="entry name" value="MEMBRANE TRANSPORTER PROTEIN HI_0806-RELATED"/>
    <property type="match status" value="1"/>
</dbReference>
<reference evidence="7" key="1">
    <citation type="submission" date="2021-11" db="EMBL/GenBank/DDBJ databases">
        <authorList>
            <person name="Rodrigo-Torres L."/>
            <person name="Arahal R. D."/>
            <person name="Lucena T."/>
        </authorList>
    </citation>
    <scope>NUCLEOTIDE SEQUENCE</scope>
    <source>
        <strain evidence="7">CECT 7928</strain>
    </source>
</reference>
<evidence type="ECO:0000256" key="3">
    <source>
        <dbReference type="ARBA" id="ARBA00022692"/>
    </source>
</evidence>
<keyword evidence="5 6" id="KW-0472">Membrane</keyword>
<evidence type="ECO:0000256" key="5">
    <source>
        <dbReference type="ARBA" id="ARBA00023136"/>
    </source>
</evidence>
<sequence length="263" mass="27397">MNGELIVVLLMLGLIVGVLAGLLGIGGGLVVVPALHFLLPYIGVSTDVGMRIALATSLACIIVTTSSSVFNNLRLKNIDFYAARTLVPGVVVGGIFGVSLATWIPTEYLPKVFGIIVLGMAIQMFRSVNSQATRPLPSALKTAFSGVGIGTIASLAGVGGGSLTVPFLNRHGIEMRKAVGTSSVCAFAIAVSGMLSFTLHGYHATGLPKWSFGYVYLPALLSITITSVFTTKIGVRLAVGLPTKTLKKIFAIFLMIVAGTMLL</sequence>
<dbReference type="Pfam" id="PF01925">
    <property type="entry name" value="TauE"/>
    <property type="match status" value="1"/>
</dbReference>
<evidence type="ECO:0000256" key="6">
    <source>
        <dbReference type="RuleBase" id="RU363041"/>
    </source>
</evidence>
<feature type="transmembrane region" description="Helical" evidence="6">
    <location>
        <begin position="245"/>
        <end position="262"/>
    </location>
</feature>
<keyword evidence="4 6" id="KW-1133">Transmembrane helix</keyword>
<protein>
    <recommendedName>
        <fullName evidence="6">Probable membrane transporter protein</fullName>
    </recommendedName>
</protein>
<organism evidence="7 8">
    <name type="scientific">Vibrio marisflavi CECT 7928</name>
    <dbReference type="NCBI Taxonomy" id="634439"/>
    <lineage>
        <taxon>Bacteria</taxon>
        <taxon>Pseudomonadati</taxon>
        <taxon>Pseudomonadota</taxon>
        <taxon>Gammaproteobacteria</taxon>
        <taxon>Vibrionales</taxon>
        <taxon>Vibrionaceae</taxon>
        <taxon>Vibrio</taxon>
    </lineage>
</organism>
<evidence type="ECO:0000313" key="8">
    <source>
        <dbReference type="Proteomes" id="UP000838748"/>
    </source>
</evidence>
<comment type="subcellular location">
    <subcellularLocation>
        <location evidence="6">Cell membrane</location>
        <topology evidence="6">Multi-pass membrane protein</topology>
    </subcellularLocation>
    <subcellularLocation>
        <location evidence="1">Membrane</location>
        <topology evidence="1">Multi-pass membrane protein</topology>
    </subcellularLocation>
</comment>
<feature type="transmembrane region" description="Helical" evidence="6">
    <location>
        <begin position="6"/>
        <end position="39"/>
    </location>
</feature>
<proteinExistence type="inferred from homology"/>
<feature type="transmembrane region" description="Helical" evidence="6">
    <location>
        <begin position="82"/>
        <end position="101"/>
    </location>
</feature>
<keyword evidence="6" id="KW-1003">Cell membrane</keyword>
<keyword evidence="8" id="KW-1185">Reference proteome</keyword>
<feature type="transmembrane region" description="Helical" evidence="6">
    <location>
        <begin position="180"/>
        <end position="202"/>
    </location>
</feature>
<evidence type="ECO:0000256" key="2">
    <source>
        <dbReference type="ARBA" id="ARBA00009142"/>
    </source>
</evidence>
<dbReference type="Proteomes" id="UP000838748">
    <property type="component" value="Unassembled WGS sequence"/>
</dbReference>
<dbReference type="InterPro" id="IPR002781">
    <property type="entry name" value="TM_pro_TauE-like"/>
</dbReference>
<feature type="transmembrane region" description="Helical" evidence="6">
    <location>
        <begin position="145"/>
        <end position="168"/>
    </location>
</feature>
<dbReference type="RefSeq" id="WP_237362867.1">
    <property type="nucleotide sequence ID" value="NZ_CAKLDM010000002.1"/>
</dbReference>
<name>A0ABN8E670_9VIBR</name>
<gene>
    <name evidence="7" type="ORF">VMF7928_03402</name>
</gene>
<evidence type="ECO:0000256" key="4">
    <source>
        <dbReference type="ARBA" id="ARBA00022989"/>
    </source>
</evidence>
<comment type="caution">
    <text evidence="7">The sequence shown here is derived from an EMBL/GenBank/DDBJ whole genome shotgun (WGS) entry which is preliminary data.</text>
</comment>
<evidence type="ECO:0000313" key="7">
    <source>
        <dbReference type="EMBL" id="CAH0541141.1"/>
    </source>
</evidence>
<dbReference type="PANTHER" id="PTHR43483">
    <property type="entry name" value="MEMBRANE TRANSPORTER PROTEIN HI_0806-RELATED"/>
    <property type="match status" value="1"/>
</dbReference>
<comment type="similarity">
    <text evidence="2 6">Belongs to the 4-toluene sulfonate uptake permease (TSUP) (TC 2.A.102) family.</text>
</comment>
<evidence type="ECO:0000256" key="1">
    <source>
        <dbReference type="ARBA" id="ARBA00004141"/>
    </source>
</evidence>
<dbReference type="EMBL" id="CAKLDM010000002">
    <property type="protein sequence ID" value="CAH0541141.1"/>
    <property type="molecule type" value="Genomic_DNA"/>
</dbReference>
<feature type="transmembrane region" description="Helical" evidence="6">
    <location>
        <begin position="214"/>
        <end position="233"/>
    </location>
</feature>
<keyword evidence="3 6" id="KW-0812">Transmembrane</keyword>